<evidence type="ECO:0000313" key="3">
    <source>
        <dbReference type="EMBL" id="MFD1019263.1"/>
    </source>
</evidence>
<accession>A0ABW3L2D0</accession>
<feature type="transmembrane region" description="Helical" evidence="2">
    <location>
        <begin position="247"/>
        <end position="268"/>
    </location>
</feature>
<keyword evidence="2" id="KW-0472">Membrane</keyword>
<dbReference type="RefSeq" id="WP_386058813.1">
    <property type="nucleotide sequence ID" value="NZ_JBHTKL010000002.1"/>
</dbReference>
<feature type="transmembrane region" description="Helical" evidence="2">
    <location>
        <begin position="18"/>
        <end position="36"/>
    </location>
</feature>
<dbReference type="PANTHER" id="PTHR37305:SF1">
    <property type="entry name" value="MEMBRANE PROTEIN"/>
    <property type="match status" value="1"/>
</dbReference>
<feature type="transmembrane region" description="Helical" evidence="2">
    <location>
        <begin position="275"/>
        <end position="296"/>
    </location>
</feature>
<name>A0ABW3L2D0_9BACI</name>
<proteinExistence type="predicted"/>
<feature type="transmembrane region" description="Helical" evidence="2">
    <location>
        <begin position="187"/>
        <end position="207"/>
    </location>
</feature>
<comment type="caution">
    <text evidence="3">The sequence shown here is derived from an EMBL/GenBank/DDBJ whole genome shotgun (WGS) entry which is preliminary data.</text>
</comment>
<dbReference type="PANTHER" id="PTHR37305">
    <property type="entry name" value="INTEGRAL MEMBRANE PROTEIN-RELATED"/>
    <property type="match status" value="1"/>
</dbReference>
<keyword evidence="2" id="KW-1133">Transmembrane helix</keyword>
<dbReference type="Proteomes" id="UP001596990">
    <property type="component" value="Unassembled WGS sequence"/>
</dbReference>
<reference evidence="4" key="1">
    <citation type="journal article" date="2019" name="Int. J. Syst. Evol. Microbiol.">
        <title>The Global Catalogue of Microorganisms (GCM) 10K type strain sequencing project: providing services to taxonomists for standard genome sequencing and annotation.</title>
        <authorList>
            <consortium name="The Broad Institute Genomics Platform"/>
            <consortium name="The Broad Institute Genome Sequencing Center for Infectious Disease"/>
            <person name="Wu L."/>
            <person name="Ma J."/>
        </authorList>
    </citation>
    <scope>NUCLEOTIDE SEQUENCE [LARGE SCALE GENOMIC DNA]</scope>
    <source>
        <strain evidence="4">CCUG 56607</strain>
    </source>
</reference>
<feature type="transmembrane region" description="Helical" evidence="2">
    <location>
        <begin position="136"/>
        <end position="156"/>
    </location>
</feature>
<dbReference type="EMBL" id="JBHTKL010000002">
    <property type="protein sequence ID" value="MFD1019263.1"/>
    <property type="molecule type" value="Genomic_DNA"/>
</dbReference>
<feature type="region of interest" description="Disordered" evidence="1">
    <location>
        <begin position="54"/>
        <end position="73"/>
    </location>
</feature>
<gene>
    <name evidence="3" type="ORF">ACFQ2J_08655</name>
</gene>
<feature type="transmembrane region" description="Helical" evidence="2">
    <location>
        <begin position="334"/>
        <end position="360"/>
    </location>
</feature>
<protein>
    <recommendedName>
        <fullName evidence="5">ABC-2 type transport system permease protein</fullName>
    </recommendedName>
</protein>
<evidence type="ECO:0008006" key="5">
    <source>
        <dbReference type="Google" id="ProtNLM"/>
    </source>
</evidence>
<evidence type="ECO:0000313" key="4">
    <source>
        <dbReference type="Proteomes" id="UP001596990"/>
    </source>
</evidence>
<evidence type="ECO:0000256" key="1">
    <source>
        <dbReference type="SAM" id="MobiDB-lite"/>
    </source>
</evidence>
<keyword evidence="4" id="KW-1185">Reference proteome</keyword>
<organism evidence="3 4">
    <name type="scientific">Thalassobacillus hwangdonensis</name>
    <dbReference type="NCBI Taxonomy" id="546108"/>
    <lineage>
        <taxon>Bacteria</taxon>
        <taxon>Bacillati</taxon>
        <taxon>Bacillota</taxon>
        <taxon>Bacilli</taxon>
        <taxon>Bacillales</taxon>
        <taxon>Bacillaceae</taxon>
        <taxon>Thalassobacillus</taxon>
    </lineage>
</organism>
<keyword evidence="2" id="KW-0812">Transmembrane</keyword>
<sequence length="371" mass="42392">MFHLIKWELSHIFRQKSLYILLFLILLLQISSLWNAEQLSEEFQEKASQLKGTISEQELSRATNGTESSGFSPENSIYENFAYAGIIQSSQDERLLTIEEKLSARQGKTAALELEKDMREEVDVMYWNQHDVPQNIIDFLAVEGFIFLAGFLLLGLHAMVSRDDAHHVSAYVLSSKYGRNKLATAKLWSAVIYATLILWLIVLMGWVTEYTRLSYWDKGLEGWEVPFQYFFKFINSPYSYTFLEYHVVQVMLMWGASLALSVMFVLLSSVVRSSFVSFIAGGFLFGLPLLFAEMLFNEYGPNGYPGWLDAIYPFTLPYLLKVDALFQSFRVYEIGSFALTGLGLAVIILVSCFVLFAGLYKLVMARRHAEV</sequence>
<evidence type="ECO:0000256" key="2">
    <source>
        <dbReference type="SAM" id="Phobius"/>
    </source>
</evidence>